<keyword evidence="9" id="KW-0325">Glycoprotein</keyword>
<evidence type="ECO:0000256" key="5">
    <source>
        <dbReference type="ARBA" id="ARBA00022989"/>
    </source>
</evidence>
<keyword evidence="5 12" id="KW-1133">Transmembrane helix</keyword>
<keyword evidence="3 12" id="KW-0812">Transmembrane</keyword>
<dbReference type="GO" id="GO:0071222">
    <property type="term" value="P:cellular response to lipopolysaccharide"/>
    <property type="evidence" value="ECO:0007669"/>
    <property type="project" value="TreeGrafter"/>
</dbReference>
<proteinExistence type="predicted"/>
<keyword evidence="7" id="KW-1015">Disulfide bond</keyword>
<feature type="region of interest" description="Disordered" evidence="11">
    <location>
        <begin position="290"/>
        <end position="310"/>
    </location>
</feature>
<reference evidence="15" key="3">
    <citation type="submission" date="2025-09" db="UniProtKB">
        <authorList>
            <consortium name="Ensembl"/>
        </authorList>
    </citation>
    <scope>IDENTIFICATION</scope>
</reference>
<dbReference type="InterPro" id="IPR007110">
    <property type="entry name" value="Ig-like_dom"/>
</dbReference>
<dbReference type="GO" id="GO:0042102">
    <property type="term" value="P:positive regulation of T cell proliferation"/>
    <property type="evidence" value="ECO:0007669"/>
    <property type="project" value="TreeGrafter"/>
</dbReference>
<evidence type="ECO:0000256" key="13">
    <source>
        <dbReference type="SAM" id="SignalP"/>
    </source>
</evidence>
<evidence type="ECO:0000313" key="16">
    <source>
        <dbReference type="Proteomes" id="UP000472265"/>
    </source>
</evidence>
<dbReference type="InterPro" id="IPR036179">
    <property type="entry name" value="Ig-like_dom_sf"/>
</dbReference>
<dbReference type="GO" id="GO:0042130">
    <property type="term" value="P:negative regulation of T cell proliferation"/>
    <property type="evidence" value="ECO:0007669"/>
    <property type="project" value="TreeGrafter"/>
</dbReference>
<organism evidence="15 16">
    <name type="scientific">Sparus aurata</name>
    <name type="common">Gilthead sea bream</name>
    <dbReference type="NCBI Taxonomy" id="8175"/>
    <lineage>
        <taxon>Eukaryota</taxon>
        <taxon>Metazoa</taxon>
        <taxon>Chordata</taxon>
        <taxon>Craniata</taxon>
        <taxon>Vertebrata</taxon>
        <taxon>Euteleostomi</taxon>
        <taxon>Actinopterygii</taxon>
        <taxon>Neopterygii</taxon>
        <taxon>Teleostei</taxon>
        <taxon>Neoteleostei</taxon>
        <taxon>Acanthomorphata</taxon>
        <taxon>Eupercaria</taxon>
        <taxon>Spariformes</taxon>
        <taxon>Sparidae</taxon>
        <taxon>Sparus</taxon>
    </lineage>
</organism>
<reference evidence="15" key="2">
    <citation type="submission" date="2025-08" db="UniProtKB">
        <authorList>
            <consortium name="Ensembl"/>
        </authorList>
    </citation>
    <scope>IDENTIFICATION</scope>
</reference>
<feature type="compositionally biased region" description="Basic and acidic residues" evidence="11">
    <location>
        <begin position="293"/>
        <end position="303"/>
    </location>
</feature>
<evidence type="ECO:0000256" key="1">
    <source>
        <dbReference type="ARBA" id="ARBA00004251"/>
    </source>
</evidence>
<feature type="chain" id="PRO_5025638764" description="Ig-like domain-containing protein" evidence="13">
    <location>
        <begin position="17"/>
        <end position="310"/>
    </location>
</feature>
<evidence type="ECO:0000259" key="14">
    <source>
        <dbReference type="PROSITE" id="PS50835"/>
    </source>
</evidence>
<evidence type="ECO:0000256" key="2">
    <source>
        <dbReference type="ARBA" id="ARBA00022475"/>
    </source>
</evidence>
<keyword evidence="16" id="KW-1185">Reference proteome</keyword>
<dbReference type="InterPro" id="IPR051713">
    <property type="entry name" value="T-cell_Activation_Regulation"/>
</dbReference>
<keyword evidence="6 12" id="KW-0472">Membrane</keyword>
<dbReference type="InterPro" id="IPR013783">
    <property type="entry name" value="Ig-like_fold"/>
</dbReference>
<dbReference type="InterPro" id="IPR003599">
    <property type="entry name" value="Ig_sub"/>
</dbReference>
<accession>A0A671UXQ0</accession>
<keyword evidence="4 13" id="KW-0732">Signal</keyword>
<evidence type="ECO:0000256" key="7">
    <source>
        <dbReference type="ARBA" id="ARBA00023157"/>
    </source>
</evidence>
<evidence type="ECO:0000313" key="15">
    <source>
        <dbReference type="Ensembl" id="ENSSAUP00010017360.1"/>
    </source>
</evidence>
<evidence type="ECO:0000256" key="10">
    <source>
        <dbReference type="ARBA" id="ARBA00023319"/>
    </source>
</evidence>
<reference evidence="15" key="1">
    <citation type="submission" date="2021-04" db="EMBL/GenBank/DDBJ databases">
        <authorList>
            <consortium name="Wellcome Sanger Institute Data Sharing"/>
        </authorList>
    </citation>
    <scope>NUCLEOTIDE SEQUENCE [LARGE SCALE GENOMIC DNA]</scope>
</reference>
<dbReference type="InParanoid" id="A0A671UXQ0"/>
<dbReference type="GO" id="GO:0006955">
    <property type="term" value="P:immune response"/>
    <property type="evidence" value="ECO:0007669"/>
    <property type="project" value="TreeGrafter"/>
</dbReference>
<dbReference type="AlphaFoldDB" id="A0A671UXQ0"/>
<dbReference type="GO" id="GO:0009897">
    <property type="term" value="C:external side of plasma membrane"/>
    <property type="evidence" value="ECO:0007669"/>
    <property type="project" value="TreeGrafter"/>
</dbReference>
<dbReference type="PANTHER" id="PTHR25466:SF2">
    <property type="entry name" value="T-LYMPHOCYTE ACTIVATION ANTIGEN CD86"/>
    <property type="match status" value="1"/>
</dbReference>
<feature type="signal peptide" evidence="13">
    <location>
        <begin position="1"/>
        <end position="16"/>
    </location>
</feature>
<evidence type="ECO:0000256" key="11">
    <source>
        <dbReference type="SAM" id="MobiDB-lite"/>
    </source>
</evidence>
<feature type="transmembrane region" description="Helical" evidence="12">
    <location>
        <begin position="220"/>
        <end position="238"/>
    </location>
</feature>
<dbReference type="GeneTree" id="ENSGT00530000067879"/>
<protein>
    <recommendedName>
        <fullName evidence="14">Ig-like domain-containing protein</fullName>
    </recommendedName>
</protein>
<name>A0A671UXQ0_SPAAU</name>
<feature type="domain" description="Ig-like" evidence="14">
    <location>
        <begin position="134"/>
        <end position="223"/>
    </location>
</feature>
<keyword evidence="2" id="KW-1003">Cell membrane</keyword>
<dbReference type="PANTHER" id="PTHR25466">
    <property type="entry name" value="T-LYMPHOCYTE ACTIVATION ANTIGEN"/>
    <property type="match status" value="1"/>
</dbReference>
<evidence type="ECO:0000256" key="4">
    <source>
        <dbReference type="ARBA" id="ARBA00022729"/>
    </source>
</evidence>
<dbReference type="SUPFAM" id="SSF48726">
    <property type="entry name" value="Immunoglobulin"/>
    <property type="match status" value="1"/>
</dbReference>
<dbReference type="Proteomes" id="UP000472265">
    <property type="component" value="Chromosome 2"/>
</dbReference>
<dbReference type="PROSITE" id="PS50835">
    <property type="entry name" value="IG_LIKE"/>
    <property type="match status" value="1"/>
</dbReference>
<keyword evidence="10" id="KW-0393">Immunoglobulin domain</keyword>
<evidence type="ECO:0000256" key="6">
    <source>
        <dbReference type="ARBA" id="ARBA00023136"/>
    </source>
</evidence>
<dbReference type="Gene3D" id="2.60.40.10">
    <property type="entry name" value="Immunoglobulins"/>
    <property type="match status" value="2"/>
</dbReference>
<dbReference type="GO" id="GO:0007166">
    <property type="term" value="P:cell surface receptor signaling pathway"/>
    <property type="evidence" value="ECO:0007669"/>
    <property type="project" value="TreeGrafter"/>
</dbReference>
<dbReference type="SMART" id="SM00409">
    <property type="entry name" value="IG"/>
    <property type="match status" value="1"/>
</dbReference>
<evidence type="ECO:0000256" key="12">
    <source>
        <dbReference type="SAM" id="Phobius"/>
    </source>
</evidence>
<dbReference type="OMA" id="ISICERQ"/>
<evidence type="ECO:0000256" key="3">
    <source>
        <dbReference type="ARBA" id="ARBA00022692"/>
    </source>
</evidence>
<keyword evidence="8" id="KW-0675">Receptor</keyword>
<dbReference type="GO" id="GO:0031295">
    <property type="term" value="P:T cell costimulation"/>
    <property type="evidence" value="ECO:0007669"/>
    <property type="project" value="TreeGrafter"/>
</dbReference>
<evidence type="ECO:0000256" key="9">
    <source>
        <dbReference type="ARBA" id="ARBA00023180"/>
    </source>
</evidence>
<dbReference type="Ensembl" id="ENSSAUT00010018367.1">
    <property type="protein sequence ID" value="ENSSAUP00010017360.1"/>
    <property type="gene ID" value="ENSSAUG00010007949.1"/>
</dbReference>
<sequence>MLIVRWSRIFFALNSALTLYSPYLSFPGTVAQIEVRGEVGGNVTIQCPSIKHKSITFFYFQRGDIFINGYFAAKPIPDNMRWENTRVDNDSTTVHMYNLNISHIGTYKCIIQYTDRTETFENVYLSVTATYSKPELTIVCSDDSPTCLATCTSHGGYPRSNMDWRVPRSQMWRLVNKSEMEDRNTLMFNSSSTASFNCSEGELMFSCTVGNVTSGIPNSIIVIGVSVLAIFVASLLYWKHKRRQRGKDRNSHSVTLLHTCISLKQNKDASNDSTVMSRKLTAVSPLAFRSNSSKREAGVERKRTGGVSGR</sequence>
<evidence type="ECO:0000256" key="8">
    <source>
        <dbReference type="ARBA" id="ARBA00023170"/>
    </source>
</evidence>
<comment type="subcellular location">
    <subcellularLocation>
        <location evidence="1">Cell membrane</location>
        <topology evidence="1">Single-pass type I membrane protein</topology>
    </subcellularLocation>
</comment>